<evidence type="ECO:0000256" key="2">
    <source>
        <dbReference type="SAM" id="Phobius"/>
    </source>
</evidence>
<reference evidence="3 4" key="1">
    <citation type="submission" date="2020-04" db="EMBL/GenBank/DDBJ databases">
        <title>Sequencing and Assembly of C. fimi.</title>
        <authorList>
            <person name="Ramsey A.R."/>
        </authorList>
    </citation>
    <scope>NUCLEOTIDE SEQUENCE [LARGE SCALE GENOMIC DNA]</scope>
    <source>
        <strain evidence="3 4">SB</strain>
    </source>
</reference>
<gene>
    <name evidence="3" type="ORF">HIR71_08365</name>
</gene>
<keyword evidence="4" id="KW-1185">Reference proteome</keyword>
<protein>
    <submittedName>
        <fullName evidence="3">Uncharacterized protein</fullName>
    </submittedName>
</protein>
<organism evidence="3 4">
    <name type="scientific">Cellulomonas fimi</name>
    <dbReference type="NCBI Taxonomy" id="1708"/>
    <lineage>
        <taxon>Bacteria</taxon>
        <taxon>Bacillati</taxon>
        <taxon>Actinomycetota</taxon>
        <taxon>Actinomycetes</taxon>
        <taxon>Micrococcales</taxon>
        <taxon>Cellulomonadaceae</taxon>
        <taxon>Cellulomonas</taxon>
    </lineage>
</organism>
<keyword evidence="2" id="KW-1133">Transmembrane helix</keyword>
<evidence type="ECO:0000256" key="1">
    <source>
        <dbReference type="SAM" id="MobiDB-lite"/>
    </source>
</evidence>
<accession>A0A7Y0LY60</accession>
<evidence type="ECO:0000313" key="4">
    <source>
        <dbReference type="Proteomes" id="UP000562124"/>
    </source>
</evidence>
<feature type="transmembrane region" description="Helical" evidence="2">
    <location>
        <begin position="25"/>
        <end position="45"/>
    </location>
</feature>
<sequence>MPGAPFAVGPVPSELAPKKKRGLKVFLWIVVGVVLLIIAIAALSGGGEDSTAGTSADAAPGAASGAEGGAAGSDESTTPEVNLAEFAAVDAAGWALIAKDPDAAAGQKIVIFAEVTQFDSATGADTFRANAGATQPAAEYELETNAVFGGEADLLAAITQGDVLRVYAEVSGSLEYETAIGGAMTVPALEVVSAETVGYLDISGDAVLGTPVWGEYGGVDLPVTITNSANATMSYTVEIVAVSADGAVQHGTASAYAENLAPGQAAVTEASFFEDLPQDAVINVVEVERYTS</sequence>
<dbReference type="RefSeq" id="WP_169324607.1">
    <property type="nucleotide sequence ID" value="NZ_JABCJJ010000010.1"/>
</dbReference>
<dbReference type="AlphaFoldDB" id="A0A7Y0LY60"/>
<evidence type="ECO:0000313" key="3">
    <source>
        <dbReference type="EMBL" id="NMR20230.1"/>
    </source>
</evidence>
<dbReference type="Proteomes" id="UP000562124">
    <property type="component" value="Unassembled WGS sequence"/>
</dbReference>
<feature type="compositionally biased region" description="Low complexity" evidence="1">
    <location>
        <begin position="50"/>
        <end position="65"/>
    </location>
</feature>
<keyword evidence="2" id="KW-0812">Transmembrane</keyword>
<keyword evidence="2" id="KW-0472">Membrane</keyword>
<proteinExistence type="predicted"/>
<dbReference type="EMBL" id="JABCJJ010000010">
    <property type="protein sequence ID" value="NMR20230.1"/>
    <property type="molecule type" value="Genomic_DNA"/>
</dbReference>
<feature type="region of interest" description="Disordered" evidence="1">
    <location>
        <begin position="50"/>
        <end position="77"/>
    </location>
</feature>
<name>A0A7Y0LY60_CELFI</name>
<comment type="caution">
    <text evidence="3">The sequence shown here is derived from an EMBL/GenBank/DDBJ whole genome shotgun (WGS) entry which is preliminary data.</text>
</comment>